<accession>A0A552UZF9</accession>
<feature type="compositionally biased region" description="Gly residues" evidence="1">
    <location>
        <begin position="210"/>
        <end position="225"/>
    </location>
</feature>
<dbReference type="EMBL" id="VJVZ01000008">
    <property type="protein sequence ID" value="TRW23598.1"/>
    <property type="molecule type" value="Genomic_DNA"/>
</dbReference>
<evidence type="ECO:0000256" key="1">
    <source>
        <dbReference type="SAM" id="MobiDB-lite"/>
    </source>
</evidence>
<feature type="region of interest" description="Disordered" evidence="1">
    <location>
        <begin position="194"/>
        <end position="245"/>
    </location>
</feature>
<comment type="caution">
    <text evidence="2">The sequence shown here is derived from an EMBL/GenBank/DDBJ whole genome shotgun (WGS) entry which is preliminary data.</text>
</comment>
<name>A0A552UZF9_9FLAO</name>
<dbReference type="AlphaFoldDB" id="A0A552UZF9"/>
<dbReference type="Proteomes" id="UP000320643">
    <property type="component" value="Unassembled WGS sequence"/>
</dbReference>
<reference evidence="2 3" key="1">
    <citation type="submission" date="2019-07" db="EMBL/GenBank/DDBJ databases">
        <title>Flavobacterium sp. nov., isolated from glacier ice.</title>
        <authorList>
            <person name="Liu Q."/>
            <person name="Xin Y.-H."/>
        </authorList>
    </citation>
    <scope>NUCLEOTIDE SEQUENCE [LARGE SCALE GENOMIC DNA]</scope>
    <source>
        <strain evidence="2 3">ZT4R6</strain>
    </source>
</reference>
<dbReference type="RefSeq" id="WP_143373855.1">
    <property type="nucleotide sequence ID" value="NZ_VJVZ01000008.1"/>
</dbReference>
<keyword evidence="3" id="KW-1185">Reference proteome</keyword>
<evidence type="ECO:0000313" key="2">
    <source>
        <dbReference type="EMBL" id="TRW23598.1"/>
    </source>
</evidence>
<gene>
    <name evidence="2" type="ORF">FMM05_13125</name>
</gene>
<proteinExistence type="predicted"/>
<organism evidence="2 3">
    <name type="scientific">Flavobacterium zepuense</name>
    <dbReference type="NCBI Taxonomy" id="2593302"/>
    <lineage>
        <taxon>Bacteria</taxon>
        <taxon>Pseudomonadati</taxon>
        <taxon>Bacteroidota</taxon>
        <taxon>Flavobacteriia</taxon>
        <taxon>Flavobacteriales</taxon>
        <taxon>Flavobacteriaceae</taxon>
        <taxon>Flavobacterium</taxon>
    </lineage>
</organism>
<evidence type="ECO:0000313" key="3">
    <source>
        <dbReference type="Proteomes" id="UP000320643"/>
    </source>
</evidence>
<dbReference type="OrthoDB" id="923450at2"/>
<protein>
    <submittedName>
        <fullName evidence="2">Uncharacterized protein</fullName>
    </submittedName>
</protein>
<sequence>MDFSHALDLSRVIQPAWDSATTYIRFDDDVIEMPTENTVLYSGLNNESGMAYNPAYSRSSFLLINQGGQYNAYVMTIIGDSSYIKNDPQKLINNKYKKHDADFSGVLLYSTPEGEFINGWFYKEGKISGRLFPNQSTYNDPSVYDTKRTNSLKENMMMALTTCKEWYQWVTVDGVTYGPTYLGTTCTTTYIDLPDPTSGGSGSGTPPPSSGGGGSGGSGGSGGGSTTPTPNPCTPVPASVTNGDNNKLKVMVVQQPDGGYPPPTTPTPNPCVSATEKKEQDLIKELDKNKVLLLPCAVAEAFKTLASYKTPASVNARLDAFNNPALRNKSVIPRSLNALGTFKTVLDERKASGIKDIAGKE</sequence>